<evidence type="ECO:0000256" key="11">
    <source>
        <dbReference type="ARBA" id="ARBA00023125"/>
    </source>
</evidence>
<dbReference type="GO" id="GO:0006508">
    <property type="term" value="P:proteolysis"/>
    <property type="evidence" value="ECO:0007669"/>
    <property type="project" value="UniProtKB-KW"/>
</dbReference>
<dbReference type="Gene3D" id="3.30.420.10">
    <property type="entry name" value="Ribonuclease H-like superfamily/Ribonuclease H"/>
    <property type="match status" value="1"/>
</dbReference>
<dbReference type="SUPFAM" id="SSF53098">
    <property type="entry name" value="Ribonuclease H-like"/>
    <property type="match status" value="1"/>
</dbReference>
<dbReference type="SMART" id="SM00298">
    <property type="entry name" value="CHROMO"/>
    <property type="match status" value="1"/>
</dbReference>
<dbReference type="GO" id="GO:0006338">
    <property type="term" value="P:chromatin remodeling"/>
    <property type="evidence" value="ECO:0007669"/>
    <property type="project" value="UniProtKB-ARBA"/>
</dbReference>
<dbReference type="GO" id="GO:0015074">
    <property type="term" value="P:DNA integration"/>
    <property type="evidence" value="ECO:0007669"/>
    <property type="project" value="UniProtKB-KW"/>
</dbReference>
<evidence type="ECO:0000259" key="14">
    <source>
        <dbReference type="PROSITE" id="PS50013"/>
    </source>
</evidence>
<evidence type="ECO:0000256" key="7">
    <source>
        <dbReference type="ARBA" id="ARBA00022884"/>
    </source>
</evidence>
<evidence type="ECO:0000256" key="1">
    <source>
        <dbReference type="ARBA" id="ARBA00004123"/>
    </source>
</evidence>
<keyword evidence="8" id="KW-0229">DNA integration</keyword>
<dbReference type="Proteomes" id="UP000298390">
    <property type="component" value="Unassembled WGS sequence"/>
</dbReference>
<dbReference type="SUPFAM" id="SSF54160">
    <property type="entry name" value="Chromo domain-like"/>
    <property type="match status" value="1"/>
</dbReference>
<accession>A0A4Y9YUN6</accession>
<keyword evidence="3" id="KW-0479">Metal-binding</keyword>
<dbReference type="PANTHER" id="PTHR37984">
    <property type="entry name" value="PROTEIN CBG26694"/>
    <property type="match status" value="1"/>
</dbReference>
<keyword evidence="10" id="KW-0239">DNA-directed DNA polymerase</keyword>
<name>A0A4Y9YUN6_9APHY</name>
<evidence type="ECO:0000256" key="8">
    <source>
        <dbReference type="ARBA" id="ARBA00022908"/>
    </source>
</evidence>
<dbReference type="GO" id="GO:0003964">
    <property type="term" value="F:RNA-directed DNA polymerase activity"/>
    <property type="evidence" value="ECO:0007669"/>
    <property type="project" value="UniProtKB-KW"/>
</dbReference>
<dbReference type="GO" id="GO:0046872">
    <property type="term" value="F:metal ion binding"/>
    <property type="evidence" value="ECO:0007669"/>
    <property type="project" value="UniProtKB-KW"/>
</dbReference>
<keyword evidence="9" id="KW-0695">RNA-directed DNA polymerase</keyword>
<evidence type="ECO:0000256" key="3">
    <source>
        <dbReference type="ARBA" id="ARBA00022723"/>
    </source>
</evidence>
<evidence type="ECO:0000313" key="17">
    <source>
        <dbReference type="Proteomes" id="UP000298390"/>
    </source>
</evidence>
<evidence type="ECO:0000256" key="13">
    <source>
        <dbReference type="ARBA" id="ARBA00023242"/>
    </source>
</evidence>
<dbReference type="GO" id="GO:0003723">
    <property type="term" value="F:RNA binding"/>
    <property type="evidence" value="ECO:0007669"/>
    <property type="project" value="UniProtKB-KW"/>
</dbReference>
<dbReference type="Pfam" id="PF24626">
    <property type="entry name" value="SH3_Tf2-1"/>
    <property type="match status" value="1"/>
</dbReference>
<dbReference type="Gene3D" id="1.10.340.70">
    <property type="match status" value="1"/>
</dbReference>
<keyword evidence="5" id="KW-0378">Hydrolase</keyword>
<comment type="subcellular location">
    <subcellularLocation>
        <location evidence="1">Nucleus</location>
    </subcellularLocation>
</comment>
<dbReference type="InterPro" id="IPR012337">
    <property type="entry name" value="RNaseH-like_sf"/>
</dbReference>
<dbReference type="STRING" id="34475.A0A4Y9YUN6"/>
<dbReference type="InterPro" id="IPR001584">
    <property type="entry name" value="Integrase_cat-core"/>
</dbReference>
<evidence type="ECO:0000256" key="5">
    <source>
        <dbReference type="ARBA" id="ARBA00022801"/>
    </source>
</evidence>
<keyword evidence="6" id="KW-0460">Magnesium</keyword>
<dbReference type="GO" id="GO:0006310">
    <property type="term" value="P:DNA recombination"/>
    <property type="evidence" value="ECO:0007669"/>
    <property type="project" value="UniProtKB-KW"/>
</dbReference>
<dbReference type="InterPro" id="IPR016197">
    <property type="entry name" value="Chromo-like_dom_sf"/>
</dbReference>
<dbReference type="PRINTS" id="PR00504">
    <property type="entry name" value="CHROMODOMAIN"/>
</dbReference>
<dbReference type="GO" id="GO:0003887">
    <property type="term" value="F:DNA-directed DNA polymerase activity"/>
    <property type="evidence" value="ECO:0007669"/>
    <property type="project" value="UniProtKB-KW"/>
</dbReference>
<dbReference type="EMBL" id="SEKV01000069">
    <property type="protein sequence ID" value="TFY65437.1"/>
    <property type="molecule type" value="Genomic_DNA"/>
</dbReference>
<keyword evidence="10" id="KW-0808">Transferase</keyword>
<dbReference type="InterPro" id="IPR056924">
    <property type="entry name" value="SH3_Tf2-1"/>
</dbReference>
<keyword evidence="12" id="KW-0233">DNA recombination</keyword>
<evidence type="ECO:0000256" key="6">
    <source>
        <dbReference type="ARBA" id="ARBA00022842"/>
    </source>
</evidence>
<evidence type="ECO:0000256" key="12">
    <source>
        <dbReference type="ARBA" id="ARBA00023172"/>
    </source>
</evidence>
<dbReference type="GO" id="GO:0003677">
    <property type="term" value="F:DNA binding"/>
    <property type="evidence" value="ECO:0007669"/>
    <property type="project" value="UniProtKB-KW"/>
</dbReference>
<reference evidence="16 17" key="1">
    <citation type="submission" date="2019-01" db="EMBL/GenBank/DDBJ databases">
        <title>Genome sequencing of the rare red list fungi Fomitopsis rosea.</title>
        <authorList>
            <person name="Buettner E."/>
            <person name="Kellner H."/>
        </authorList>
    </citation>
    <scope>NUCLEOTIDE SEQUENCE [LARGE SCALE GENOMIC DNA]</scope>
    <source>
        <strain evidence="16 17">DSM 105464</strain>
    </source>
</reference>
<dbReference type="Gene3D" id="2.40.50.40">
    <property type="match status" value="1"/>
</dbReference>
<dbReference type="PROSITE" id="PS00598">
    <property type="entry name" value="CHROMO_1"/>
    <property type="match status" value="1"/>
</dbReference>
<evidence type="ECO:0000259" key="15">
    <source>
        <dbReference type="PROSITE" id="PS50994"/>
    </source>
</evidence>
<keyword evidence="2" id="KW-0645">Protease</keyword>
<dbReference type="Pfam" id="PF00385">
    <property type="entry name" value="Chromo"/>
    <property type="match status" value="1"/>
</dbReference>
<keyword evidence="4" id="KW-0064">Aspartyl protease</keyword>
<keyword evidence="13" id="KW-0539">Nucleus</keyword>
<dbReference type="InterPro" id="IPR036397">
    <property type="entry name" value="RNaseH_sf"/>
</dbReference>
<keyword evidence="11" id="KW-0238">DNA-binding</keyword>
<protein>
    <submittedName>
        <fullName evidence="16">Uncharacterized protein</fullName>
    </submittedName>
</protein>
<dbReference type="InterPro" id="IPR050951">
    <property type="entry name" value="Retrovirus_Pol_polyprotein"/>
</dbReference>
<dbReference type="InterPro" id="IPR041588">
    <property type="entry name" value="Integrase_H2C2"/>
</dbReference>
<dbReference type="CDD" id="cd00024">
    <property type="entry name" value="CD_CSD"/>
    <property type="match status" value="1"/>
</dbReference>
<dbReference type="PROSITE" id="PS50994">
    <property type="entry name" value="INTEGRASE"/>
    <property type="match status" value="1"/>
</dbReference>
<dbReference type="Pfam" id="PF17921">
    <property type="entry name" value="Integrase_H2C2"/>
    <property type="match status" value="1"/>
</dbReference>
<proteinExistence type="predicted"/>
<dbReference type="PROSITE" id="PS50013">
    <property type="entry name" value="CHROMO_2"/>
    <property type="match status" value="1"/>
</dbReference>
<dbReference type="AlphaFoldDB" id="A0A4Y9YUN6"/>
<keyword evidence="7" id="KW-0694">RNA-binding</keyword>
<dbReference type="InterPro" id="IPR023779">
    <property type="entry name" value="Chromodomain_CS"/>
</dbReference>
<dbReference type="InterPro" id="IPR000953">
    <property type="entry name" value="Chromo/chromo_shadow_dom"/>
</dbReference>
<dbReference type="InterPro" id="IPR023780">
    <property type="entry name" value="Chromo_domain"/>
</dbReference>
<evidence type="ECO:0000313" key="16">
    <source>
        <dbReference type="EMBL" id="TFY65437.1"/>
    </source>
</evidence>
<sequence length="460" mass="52864">MRTGSDPARLCVPRAEVFPLIARIHDSPYESAHEGPAKLAMRINSRFFWPTLRKDVKDYAMSCDVCQKTKADHRAKAGFLRPNPVPDRPFEWISFDLITGLPFSDGFDAIFVVVDRCTKYALFVPCQGTMNTVEFAHLFVLQVIFRFGIPDHIISDRDGRWISEFWRSVAEELRIHLSLSSSHHPQHDGQTEIVNQRLETMLRAYVQGDRQGWSQWLPALAHAYNSSVHSTTGYSPYFLLYGFEPKGSADFIGGTNRYEQRPLLVSERATEFVLSMELHRQRARDAIAMAQEQAAWTFNEGRRPETFPVGSRVLVNPHSLELVDVKGTGKKLVQKMLGPFLVQEQVNPLVYKLAMPNTYPMNPVINIEHLRRYQESDGSVMGVNRPVLPDPRNSEILAAEEYEVERIVAWRRNKSRSNRLEFLVRWKGYSPVYDTWEPASHLANAYEILREFKAIHNLTC</sequence>
<dbReference type="GO" id="GO:0005634">
    <property type="term" value="C:nucleus"/>
    <property type="evidence" value="ECO:0007669"/>
    <property type="project" value="UniProtKB-SubCell"/>
</dbReference>
<feature type="domain" description="Integrase catalytic" evidence="15">
    <location>
        <begin position="85"/>
        <end position="244"/>
    </location>
</feature>
<dbReference type="PANTHER" id="PTHR37984:SF5">
    <property type="entry name" value="PROTEIN NYNRIN-LIKE"/>
    <property type="match status" value="1"/>
</dbReference>
<dbReference type="InterPro" id="IPR017984">
    <property type="entry name" value="Chromo_dom_subgr"/>
</dbReference>
<comment type="caution">
    <text evidence="16">The sequence shown here is derived from an EMBL/GenBank/DDBJ whole genome shotgun (WGS) entry which is preliminary data.</text>
</comment>
<evidence type="ECO:0000256" key="10">
    <source>
        <dbReference type="ARBA" id="ARBA00022932"/>
    </source>
</evidence>
<gene>
    <name evidence="16" type="ORF">EVJ58_g1981</name>
</gene>
<evidence type="ECO:0000256" key="9">
    <source>
        <dbReference type="ARBA" id="ARBA00022918"/>
    </source>
</evidence>
<dbReference type="Pfam" id="PF00665">
    <property type="entry name" value="rve"/>
    <property type="match status" value="1"/>
</dbReference>
<dbReference type="GO" id="GO:0004190">
    <property type="term" value="F:aspartic-type endopeptidase activity"/>
    <property type="evidence" value="ECO:0007669"/>
    <property type="project" value="UniProtKB-KW"/>
</dbReference>
<organism evidence="16 17">
    <name type="scientific">Rhodofomes roseus</name>
    <dbReference type="NCBI Taxonomy" id="34475"/>
    <lineage>
        <taxon>Eukaryota</taxon>
        <taxon>Fungi</taxon>
        <taxon>Dikarya</taxon>
        <taxon>Basidiomycota</taxon>
        <taxon>Agaricomycotina</taxon>
        <taxon>Agaricomycetes</taxon>
        <taxon>Polyporales</taxon>
        <taxon>Rhodofomes</taxon>
    </lineage>
</organism>
<keyword evidence="10" id="KW-0548">Nucleotidyltransferase</keyword>
<evidence type="ECO:0000256" key="2">
    <source>
        <dbReference type="ARBA" id="ARBA00022670"/>
    </source>
</evidence>
<feature type="domain" description="Chromo" evidence="14">
    <location>
        <begin position="402"/>
        <end position="452"/>
    </location>
</feature>
<evidence type="ECO:0000256" key="4">
    <source>
        <dbReference type="ARBA" id="ARBA00022750"/>
    </source>
</evidence>